<dbReference type="EMBL" id="CP029843">
    <property type="protein sequence ID" value="AWV07279.1"/>
    <property type="molecule type" value="Genomic_DNA"/>
</dbReference>
<reference evidence="1 2" key="1">
    <citation type="submission" date="2018-05" db="EMBL/GenBank/DDBJ databases">
        <title>The complete genome of Lysobacter maris HZ9B, a marine bacterium antagonistic against terrestrial plant pathogens.</title>
        <authorList>
            <person name="Zhang X.-Q."/>
        </authorList>
    </citation>
    <scope>NUCLEOTIDE SEQUENCE [LARGE SCALE GENOMIC DNA]</scope>
    <source>
        <strain evidence="1 2">HZ9B</strain>
    </source>
</reference>
<dbReference type="KEGG" id="lmb:C9I47_1579"/>
<evidence type="ECO:0000313" key="2">
    <source>
        <dbReference type="Proteomes" id="UP000249447"/>
    </source>
</evidence>
<organism evidence="1 2">
    <name type="scientific">Marilutibacter maris</name>
    <dbReference type="NCBI Taxonomy" id="1605891"/>
    <lineage>
        <taxon>Bacteria</taxon>
        <taxon>Pseudomonadati</taxon>
        <taxon>Pseudomonadota</taxon>
        <taxon>Gammaproteobacteria</taxon>
        <taxon>Lysobacterales</taxon>
        <taxon>Lysobacteraceae</taxon>
        <taxon>Marilutibacter</taxon>
    </lineage>
</organism>
<dbReference type="Proteomes" id="UP000249447">
    <property type="component" value="Chromosome"/>
</dbReference>
<accession>A0A2U9TCI1</accession>
<name>A0A2U9TCI1_9GAMM</name>
<dbReference type="AlphaFoldDB" id="A0A2U9TCI1"/>
<keyword evidence="2" id="KW-1185">Reference proteome</keyword>
<sequence length="201" mass="22733">MGVNSRIISGRLLIRTLTEIRINLAFMTRSADPQIWGRFRTYGSGQAKLALLKYEETGGDRPSLVSAQTLEALANEDFFEEFVNIDLGSWSGSDLRRMSEKCDAKEDYDRYYGWTSAFVHGQWAAARDAVFATCLNPLHRVHRGPMPSQRPMESCVPDGFYLVNQILSTVDENYPEFSFRLTASSAVNIRDDETTRSAKTE</sequence>
<gene>
    <name evidence="1" type="ORF">C9I47_1579</name>
</gene>
<dbReference type="Pfam" id="PF18928">
    <property type="entry name" value="DUF5677"/>
    <property type="match status" value="1"/>
</dbReference>
<proteinExistence type="predicted"/>
<protein>
    <submittedName>
        <fullName evidence="1">Uncharacterized protein</fullName>
    </submittedName>
</protein>
<dbReference type="InterPro" id="IPR043733">
    <property type="entry name" value="DUF5677"/>
</dbReference>
<evidence type="ECO:0000313" key="1">
    <source>
        <dbReference type="EMBL" id="AWV07279.1"/>
    </source>
</evidence>